<evidence type="ECO:0000259" key="1">
    <source>
        <dbReference type="PROSITE" id="PS51186"/>
    </source>
</evidence>
<dbReference type="Proteomes" id="UP001203423">
    <property type="component" value="Unassembled WGS sequence"/>
</dbReference>
<feature type="domain" description="N-acetyltransferase" evidence="1">
    <location>
        <begin position="6"/>
        <end position="151"/>
    </location>
</feature>
<sequence length="151" mass="17218">MHWKNMAFSELTLDELYELLQLRVDVFVVEQNCPYPELDDKDRLTGSRHLMGMNDEGKMMCYARILPPGVSYPDTSIGRVLVEKEARGGGKAFELMQQAIDIAFEHWPTNNIQLGGQAYLVGFYEALGFKTVSDVYLEDNIPHVDMLLEVN</sequence>
<dbReference type="RefSeq" id="WP_248941392.1">
    <property type="nucleotide sequence ID" value="NZ_JAKIKS010000072.1"/>
</dbReference>
<reference evidence="2 3" key="1">
    <citation type="submission" date="2022-01" db="EMBL/GenBank/DDBJ databases">
        <title>Whole genome-based taxonomy of the Shewanellaceae.</title>
        <authorList>
            <person name="Martin-Rodriguez A.J."/>
        </authorList>
    </citation>
    <scope>NUCLEOTIDE SEQUENCE [LARGE SCALE GENOMIC DNA]</scope>
    <source>
        <strain evidence="2 3">DSM 17177</strain>
    </source>
</reference>
<gene>
    <name evidence="2" type="ORF">L2764_16655</name>
</gene>
<proteinExistence type="predicted"/>
<accession>A0ABT0LEC8</accession>
<dbReference type="Pfam" id="PF13673">
    <property type="entry name" value="Acetyltransf_10"/>
    <property type="match status" value="1"/>
</dbReference>
<dbReference type="CDD" id="cd04301">
    <property type="entry name" value="NAT_SF"/>
    <property type="match status" value="1"/>
</dbReference>
<comment type="caution">
    <text evidence="2">The sequence shown here is derived from an EMBL/GenBank/DDBJ whole genome shotgun (WGS) entry which is preliminary data.</text>
</comment>
<dbReference type="InterPro" id="IPR016181">
    <property type="entry name" value="Acyl_CoA_acyltransferase"/>
</dbReference>
<dbReference type="InterPro" id="IPR000182">
    <property type="entry name" value="GNAT_dom"/>
</dbReference>
<dbReference type="SUPFAM" id="SSF55729">
    <property type="entry name" value="Acyl-CoA N-acyltransferases (Nat)"/>
    <property type="match status" value="1"/>
</dbReference>
<protein>
    <submittedName>
        <fullName evidence="2">GNAT family N-acetyltransferase</fullName>
    </submittedName>
</protein>
<dbReference type="EMBL" id="JAKIKS010000072">
    <property type="protein sequence ID" value="MCL1126059.1"/>
    <property type="molecule type" value="Genomic_DNA"/>
</dbReference>
<evidence type="ECO:0000313" key="2">
    <source>
        <dbReference type="EMBL" id="MCL1126059.1"/>
    </source>
</evidence>
<dbReference type="Gene3D" id="3.40.630.30">
    <property type="match status" value="1"/>
</dbReference>
<name>A0ABT0LEC8_9GAMM</name>
<organism evidence="2 3">
    <name type="scientific">Shewanella surugensis</name>
    <dbReference type="NCBI Taxonomy" id="212020"/>
    <lineage>
        <taxon>Bacteria</taxon>
        <taxon>Pseudomonadati</taxon>
        <taxon>Pseudomonadota</taxon>
        <taxon>Gammaproteobacteria</taxon>
        <taxon>Alteromonadales</taxon>
        <taxon>Shewanellaceae</taxon>
        <taxon>Shewanella</taxon>
    </lineage>
</organism>
<dbReference type="PROSITE" id="PS51186">
    <property type="entry name" value="GNAT"/>
    <property type="match status" value="1"/>
</dbReference>
<evidence type="ECO:0000313" key="3">
    <source>
        <dbReference type="Proteomes" id="UP001203423"/>
    </source>
</evidence>
<keyword evidence="3" id="KW-1185">Reference proteome</keyword>